<dbReference type="Pfam" id="PF11412">
    <property type="entry name" value="DsbD_N"/>
    <property type="match status" value="1"/>
</dbReference>
<reference evidence="3 4" key="2">
    <citation type="submission" date="2015-01" db="EMBL/GenBank/DDBJ databases">
        <title>Complete genome sequence of Pyrinomonas methylaliphatogenes type strain K22T.</title>
        <authorList>
            <person name="Lee K.C.Y."/>
            <person name="Power J.F."/>
            <person name="Dunfield P.F."/>
            <person name="Morgan X.C."/>
            <person name="Huttenhower C."/>
            <person name="Stott M.B."/>
        </authorList>
    </citation>
    <scope>NUCLEOTIDE SEQUENCE [LARGE SCALE GENOMIC DNA]</scope>
    <source>
        <strain evidence="3 4">K22</strain>
    </source>
</reference>
<evidence type="ECO:0000259" key="2">
    <source>
        <dbReference type="Pfam" id="PF11412"/>
    </source>
</evidence>
<sequence length="182" mass="20166">MKDGPKIARSPDKHPRRAPYAIIYFALGLFALLQPSCTRKMESPTPKRASDIVRVEVTPIEMRAGDRAEAKIRVIVAHGYHINANPPTYDYLKATELQVSSTDSIAAGPPVYPPAIKRKFSFAPDPLAVYEGADTVIKLPLRAAQTARGKVELEARLRAQACDDQTCYPPREIRFAIPITVR</sequence>
<dbReference type="InterPro" id="IPR028250">
    <property type="entry name" value="DsbDN"/>
</dbReference>
<dbReference type="Proteomes" id="UP000031518">
    <property type="component" value="Unassembled WGS sequence"/>
</dbReference>
<dbReference type="STRING" id="454194.PYK22_02408"/>
<proteinExistence type="predicted"/>
<dbReference type="EMBL" id="CBXV010000008">
    <property type="protein sequence ID" value="CDM66379.1"/>
    <property type="molecule type" value="Genomic_DNA"/>
</dbReference>
<dbReference type="AlphaFoldDB" id="A0A0B6X1D3"/>
<evidence type="ECO:0000256" key="1">
    <source>
        <dbReference type="SAM" id="Phobius"/>
    </source>
</evidence>
<keyword evidence="1" id="KW-0472">Membrane</keyword>
<accession>A0A0B6X1D3</accession>
<evidence type="ECO:0000313" key="4">
    <source>
        <dbReference type="Proteomes" id="UP000031518"/>
    </source>
</evidence>
<dbReference type="InterPro" id="IPR036929">
    <property type="entry name" value="DsbDN_sf"/>
</dbReference>
<organism evidence="3 4">
    <name type="scientific">Pyrinomonas methylaliphatogenes</name>
    <dbReference type="NCBI Taxonomy" id="454194"/>
    <lineage>
        <taxon>Bacteria</taxon>
        <taxon>Pseudomonadati</taxon>
        <taxon>Acidobacteriota</taxon>
        <taxon>Blastocatellia</taxon>
        <taxon>Blastocatellales</taxon>
        <taxon>Pyrinomonadaceae</taxon>
        <taxon>Pyrinomonas</taxon>
    </lineage>
</organism>
<keyword evidence="1" id="KW-1133">Transmembrane helix</keyword>
<name>A0A0B6X1D3_9BACT</name>
<feature type="domain" description="Thiol:disulfide interchange protein DsbD N-terminal" evidence="2">
    <location>
        <begin position="59"/>
        <end position="173"/>
    </location>
</feature>
<keyword evidence="4" id="KW-1185">Reference proteome</keyword>
<evidence type="ECO:0000313" key="3">
    <source>
        <dbReference type="EMBL" id="CDM66379.1"/>
    </source>
</evidence>
<reference evidence="3 4" key="1">
    <citation type="submission" date="2013-12" db="EMBL/GenBank/DDBJ databases">
        <authorList>
            <person name="Stott M."/>
        </authorList>
    </citation>
    <scope>NUCLEOTIDE SEQUENCE [LARGE SCALE GENOMIC DNA]</scope>
    <source>
        <strain evidence="3 4">K22</strain>
    </source>
</reference>
<feature type="transmembrane region" description="Helical" evidence="1">
    <location>
        <begin position="20"/>
        <end position="38"/>
    </location>
</feature>
<dbReference type="OrthoDB" id="121090at2"/>
<keyword evidence="1" id="KW-0812">Transmembrane</keyword>
<dbReference type="Gene3D" id="2.60.40.1250">
    <property type="entry name" value="Thiol:disulfide interchange protein DsbD, N-terminal domain"/>
    <property type="match status" value="1"/>
</dbReference>
<dbReference type="RefSeq" id="WP_060635624.1">
    <property type="nucleotide sequence ID" value="NZ_CBXV010000008.1"/>
</dbReference>
<protein>
    <submittedName>
        <fullName evidence="3">Disulphide bond corrector protein DsbC</fullName>
    </submittedName>
</protein>
<gene>
    <name evidence="3" type="ORF">PYK22_02408</name>
</gene>